<accession>A0A841RED5</accession>
<evidence type="ECO:0000313" key="2">
    <source>
        <dbReference type="Proteomes" id="UP000587760"/>
    </source>
</evidence>
<name>A0A841RED5_9SPIO</name>
<evidence type="ECO:0000313" key="1">
    <source>
        <dbReference type="EMBL" id="MBB6482353.1"/>
    </source>
</evidence>
<dbReference type="AlphaFoldDB" id="A0A841RED5"/>
<dbReference type="Proteomes" id="UP000587760">
    <property type="component" value="Unassembled WGS sequence"/>
</dbReference>
<dbReference type="EMBL" id="JACHGJ010000011">
    <property type="protein sequence ID" value="MBB6482353.1"/>
    <property type="molecule type" value="Genomic_DNA"/>
</dbReference>
<protein>
    <recommendedName>
        <fullName evidence="3">Transglutaminase-like domain-containing protein</fullName>
    </recommendedName>
</protein>
<keyword evidence="2" id="KW-1185">Reference proteome</keyword>
<evidence type="ECO:0008006" key="3">
    <source>
        <dbReference type="Google" id="ProtNLM"/>
    </source>
</evidence>
<proteinExistence type="predicted"/>
<sequence>MIRIKAIMLLVVFITLPLFGEEFFIEEYNYTVYIPEGWNTFDRTSLSELSFVSDDQTVIFQTTVYDGAKFGSSLEMYEALTVDFRGESDGERFRYNGDDAYLADITFSQGDGELRGWFLFINRDDRDYYLLSFSGLDFYEEKLPFILSTLDSFRIESENSLYKPGAISQFYYPFPGKGDVMAQMVLNGSIVSFQTDLNEFDASQAVIEREAQLMKYYQDLGDKPLFEEAWKRYYNIIYRDNYSRFDSLGQTLQSVLSGNSDREKAVILLNWIQNFKYTSSDTFSDLLSPISTVSNEEGDCDARGLSYSIMLGHLGIDSILLVSWQYKHSISAVNVPGDGARYPLGDVSYLVGETTEVVDLGMIPQSMADGEKWIPVVFTGD</sequence>
<gene>
    <name evidence="1" type="ORF">HNR50_004046</name>
</gene>
<reference evidence="1 2" key="1">
    <citation type="submission" date="2020-08" db="EMBL/GenBank/DDBJ databases">
        <title>Genomic Encyclopedia of Type Strains, Phase IV (KMG-IV): sequencing the most valuable type-strain genomes for metagenomic binning, comparative biology and taxonomic classification.</title>
        <authorList>
            <person name="Goeker M."/>
        </authorList>
    </citation>
    <scope>NUCLEOTIDE SEQUENCE [LARGE SCALE GENOMIC DNA]</scope>
    <source>
        <strain evidence="1 2">DSM 2461</strain>
    </source>
</reference>
<organism evidence="1 2">
    <name type="scientific">Spirochaeta isovalerica</name>
    <dbReference type="NCBI Taxonomy" id="150"/>
    <lineage>
        <taxon>Bacteria</taxon>
        <taxon>Pseudomonadati</taxon>
        <taxon>Spirochaetota</taxon>
        <taxon>Spirochaetia</taxon>
        <taxon>Spirochaetales</taxon>
        <taxon>Spirochaetaceae</taxon>
        <taxon>Spirochaeta</taxon>
    </lineage>
</organism>
<comment type="caution">
    <text evidence="1">The sequence shown here is derived from an EMBL/GenBank/DDBJ whole genome shotgun (WGS) entry which is preliminary data.</text>
</comment>
<dbReference type="RefSeq" id="WP_184748590.1">
    <property type="nucleotide sequence ID" value="NZ_JACHGJ010000011.1"/>
</dbReference>